<evidence type="ECO:0000259" key="1">
    <source>
        <dbReference type="Pfam" id="PF26408"/>
    </source>
</evidence>
<organism evidence="2 3">
    <name type="scientific">Halogeometricum limi</name>
    <dbReference type="NCBI Taxonomy" id="555875"/>
    <lineage>
        <taxon>Archaea</taxon>
        <taxon>Methanobacteriati</taxon>
        <taxon>Methanobacteriota</taxon>
        <taxon>Stenosarchaea group</taxon>
        <taxon>Halobacteria</taxon>
        <taxon>Halobacteriales</taxon>
        <taxon>Haloferacaceae</taxon>
        <taxon>Halogeometricum</taxon>
    </lineage>
</organism>
<proteinExistence type="predicted"/>
<sequence length="63" mass="6885">MNALTQRSPPERRTSHRKSVLFCSQCDRTAAVDEWVLTTTDDGETLACPDCGATLTARANLSD</sequence>
<evidence type="ECO:0000313" key="3">
    <source>
        <dbReference type="Proteomes" id="UP000243250"/>
    </source>
</evidence>
<feature type="domain" description="DUF8106" evidence="1">
    <location>
        <begin position="17"/>
        <end position="58"/>
    </location>
</feature>
<name>A0A1I6I5H6_9EURY</name>
<evidence type="ECO:0000313" key="2">
    <source>
        <dbReference type="EMBL" id="SFR61953.1"/>
    </source>
</evidence>
<dbReference type="RefSeq" id="WP_089882118.1">
    <property type="nucleotide sequence ID" value="NZ_FOYS01000004.1"/>
</dbReference>
<keyword evidence="3" id="KW-1185">Reference proteome</keyword>
<dbReference type="Pfam" id="PF26408">
    <property type="entry name" value="DUF8106"/>
    <property type="match status" value="1"/>
</dbReference>
<dbReference type="InterPro" id="IPR058419">
    <property type="entry name" value="DUF8106"/>
</dbReference>
<dbReference type="AlphaFoldDB" id="A0A1I6I5H6"/>
<gene>
    <name evidence="2" type="ORF">SAMN04488124_2856</name>
</gene>
<accession>A0A1I6I5H6</accession>
<reference evidence="3" key="1">
    <citation type="submission" date="2016-10" db="EMBL/GenBank/DDBJ databases">
        <authorList>
            <person name="Varghese N."/>
            <person name="Submissions S."/>
        </authorList>
    </citation>
    <scope>NUCLEOTIDE SEQUENCE [LARGE SCALE GENOMIC DNA]</scope>
    <source>
        <strain evidence="3">CGMCC 1.8711</strain>
    </source>
</reference>
<dbReference type="EMBL" id="FOYS01000004">
    <property type="protein sequence ID" value="SFR61953.1"/>
    <property type="molecule type" value="Genomic_DNA"/>
</dbReference>
<dbReference type="OrthoDB" id="209680at2157"/>
<dbReference type="STRING" id="555875.SAMN04488124_2856"/>
<dbReference type="Proteomes" id="UP000243250">
    <property type="component" value="Unassembled WGS sequence"/>
</dbReference>
<protein>
    <recommendedName>
        <fullName evidence="1">DUF8106 domain-containing protein</fullName>
    </recommendedName>
</protein>